<comment type="caution">
    <text evidence="2">The sequence shown here is derived from an EMBL/GenBank/DDBJ whole genome shotgun (WGS) entry which is preliminary data.</text>
</comment>
<evidence type="ECO:0000256" key="1">
    <source>
        <dbReference type="SAM" id="Phobius"/>
    </source>
</evidence>
<keyword evidence="3" id="KW-1185">Reference proteome</keyword>
<keyword evidence="1" id="KW-0812">Transmembrane</keyword>
<organism evidence="2 3">
    <name type="scientific">Saccharothrix xinjiangensis</name>
    <dbReference type="NCBI Taxonomy" id="204798"/>
    <lineage>
        <taxon>Bacteria</taxon>
        <taxon>Bacillati</taxon>
        <taxon>Actinomycetota</taxon>
        <taxon>Actinomycetes</taxon>
        <taxon>Pseudonocardiales</taxon>
        <taxon>Pseudonocardiaceae</taxon>
        <taxon>Saccharothrix</taxon>
    </lineage>
</organism>
<dbReference type="Proteomes" id="UP001595833">
    <property type="component" value="Unassembled WGS sequence"/>
</dbReference>
<keyword evidence="1" id="KW-1133">Transmembrane helix</keyword>
<evidence type="ECO:0000313" key="3">
    <source>
        <dbReference type="Proteomes" id="UP001595833"/>
    </source>
</evidence>
<gene>
    <name evidence="2" type="ORF">ACFPFM_31570</name>
</gene>
<accession>A0ABV9Y6I6</accession>
<keyword evidence="1" id="KW-0472">Membrane</keyword>
<sequence>MNANRPQWGLPLGGDPVKYLLAFLALAVGVAAVVLGGADDSPGLQFIGLVIVLCVVGHGVRTARRGG</sequence>
<evidence type="ECO:0000313" key="2">
    <source>
        <dbReference type="EMBL" id="MFC5058275.1"/>
    </source>
</evidence>
<feature type="transmembrane region" description="Helical" evidence="1">
    <location>
        <begin position="20"/>
        <end position="38"/>
    </location>
</feature>
<dbReference type="RefSeq" id="WP_344037737.1">
    <property type="nucleotide sequence ID" value="NZ_BAAAKE010000008.1"/>
</dbReference>
<name>A0ABV9Y6I6_9PSEU</name>
<reference evidence="3" key="1">
    <citation type="journal article" date="2019" name="Int. J. Syst. Evol. Microbiol.">
        <title>The Global Catalogue of Microorganisms (GCM) 10K type strain sequencing project: providing services to taxonomists for standard genome sequencing and annotation.</title>
        <authorList>
            <consortium name="The Broad Institute Genomics Platform"/>
            <consortium name="The Broad Institute Genome Sequencing Center for Infectious Disease"/>
            <person name="Wu L."/>
            <person name="Ma J."/>
        </authorList>
    </citation>
    <scope>NUCLEOTIDE SEQUENCE [LARGE SCALE GENOMIC DNA]</scope>
    <source>
        <strain evidence="3">KCTC 12848</strain>
    </source>
</reference>
<dbReference type="EMBL" id="JBHSJB010000031">
    <property type="protein sequence ID" value="MFC5058275.1"/>
    <property type="molecule type" value="Genomic_DNA"/>
</dbReference>
<protein>
    <submittedName>
        <fullName evidence="2">Uncharacterized protein</fullName>
    </submittedName>
</protein>
<proteinExistence type="predicted"/>
<feature type="transmembrane region" description="Helical" evidence="1">
    <location>
        <begin position="44"/>
        <end position="63"/>
    </location>
</feature>